<feature type="region of interest" description="Disordered" evidence="9">
    <location>
        <begin position="747"/>
        <end position="792"/>
    </location>
</feature>
<feature type="compositionally biased region" description="Acidic residues" evidence="9">
    <location>
        <begin position="180"/>
        <end position="194"/>
    </location>
</feature>
<dbReference type="SMART" id="SM00325">
    <property type="entry name" value="RhoGEF"/>
    <property type="match status" value="1"/>
</dbReference>
<evidence type="ECO:0000256" key="5">
    <source>
        <dbReference type="ARBA" id="ARBA00022771"/>
    </source>
</evidence>
<dbReference type="SMART" id="SM00233">
    <property type="entry name" value="PH"/>
    <property type="match status" value="2"/>
</dbReference>
<keyword evidence="7" id="KW-0206">Cytoskeleton</keyword>
<evidence type="ECO:0000256" key="8">
    <source>
        <dbReference type="PROSITE-ProRule" id="PRU00091"/>
    </source>
</evidence>
<feature type="domain" description="PH" evidence="10">
    <location>
        <begin position="1444"/>
        <end position="1543"/>
    </location>
</feature>
<evidence type="ECO:0000256" key="1">
    <source>
        <dbReference type="ARBA" id="ARBA00004245"/>
    </source>
</evidence>
<evidence type="ECO:0000259" key="12">
    <source>
        <dbReference type="PROSITE" id="PS50178"/>
    </source>
</evidence>
<dbReference type="GO" id="GO:0005856">
    <property type="term" value="C:cytoskeleton"/>
    <property type="evidence" value="ECO:0007669"/>
    <property type="project" value="UniProtKB-SubCell"/>
</dbReference>
<feature type="domain" description="FYVE-type" evidence="12">
    <location>
        <begin position="1330"/>
        <end position="1389"/>
    </location>
</feature>
<dbReference type="SMART" id="SM00064">
    <property type="entry name" value="FYVE"/>
    <property type="match status" value="1"/>
</dbReference>
<evidence type="ECO:0000256" key="9">
    <source>
        <dbReference type="SAM" id="MobiDB-lite"/>
    </source>
</evidence>
<feature type="region of interest" description="Disordered" evidence="9">
    <location>
        <begin position="174"/>
        <end position="245"/>
    </location>
</feature>
<dbReference type="Gene3D" id="3.30.40.10">
    <property type="entry name" value="Zinc/RING finger domain, C3HC4 (zinc finger)"/>
    <property type="match status" value="1"/>
</dbReference>
<evidence type="ECO:0000259" key="11">
    <source>
        <dbReference type="PROSITE" id="PS50010"/>
    </source>
</evidence>
<feature type="domain" description="DH" evidence="11">
    <location>
        <begin position="969"/>
        <end position="1173"/>
    </location>
</feature>
<dbReference type="InterPro" id="IPR017455">
    <property type="entry name" value="Znf_FYVE-rel"/>
</dbReference>
<evidence type="ECO:0000256" key="3">
    <source>
        <dbReference type="ARBA" id="ARBA00022658"/>
    </source>
</evidence>
<evidence type="ECO:0000313" key="13">
    <source>
        <dbReference type="EMBL" id="KAK0139472.1"/>
    </source>
</evidence>
<feature type="compositionally biased region" description="Polar residues" evidence="9">
    <location>
        <begin position="843"/>
        <end position="853"/>
    </location>
</feature>
<keyword evidence="3" id="KW-0344">Guanine-nucleotide releasing factor</keyword>
<feature type="compositionally biased region" description="Pro residues" evidence="9">
    <location>
        <begin position="34"/>
        <end position="44"/>
    </location>
</feature>
<organism evidence="13 14">
    <name type="scientific">Merluccius polli</name>
    <name type="common">Benguela hake</name>
    <name type="synonym">Merluccius cadenati</name>
    <dbReference type="NCBI Taxonomy" id="89951"/>
    <lineage>
        <taxon>Eukaryota</taxon>
        <taxon>Metazoa</taxon>
        <taxon>Chordata</taxon>
        <taxon>Craniata</taxon>
        <taxon>Vertebrata</taxon>
        <taxon>Euteleostomi</taxon>
        <taxon>Actinopterygii</taxon>
        <taxon>Neopterygii</taxon>
        <taxon>Teleostei</taxon>
        <taxon>Neoteleostei</taxon>
        <taxon>Acanthomorphata</taxon>
        <taxon>Zeiogadaria</taxon>
        <taxon>Gadariae</taxon>
        <taxon>Gadiformes</taxon>
        <taxon>Gadoidei</taxon>
        <taxon>Merlucciidae</taxon>
        <taxon>Merluccius</taxon>
    </lineage>
</organism>
<protein>
    <submittedName>
        <fullName evidence="13">FYVE, RhoGEF and PH domain-containing protein 5</fullName>
    </submittedName>
</protein>
<feature type="region of interest" description="Disordered" evidence="9">
    <location>
        <begin position="443"/>
        <end position="475"/>
    </location>
</feature>
<dbReference type="Pfam" id="PF00169">
    <property type="entry name" value="PH"/>
    <property type="match status" value="2"/>
</dbReference>
<dbReference type="PROSITE" id="PS50010">
    <property type="entry name" value="DH_2"/>
    <property type="match status" value="1"/>
</dbReference>
<feature type="region of interest" description="Disordered" evidence="9">
    <location>
        <begin position="829"/>
        <end position="853"/>
    </location>
</feature>
<dbReference type="PANTHER" id="PTHR12673:SF13">
    <property type="entry name" value="FYVE, RHOGEF AND PH DOMAIN-CONTAINING PROTEIN 5"/>
    <property type="match status" value="1"/>
</dbReference>
<feature type="compositionally biased region" description="Basic and acidic residues" evidence="9">
    <location>
        <begin position="452"/>
        <end position="471"/>
    </location>
</feature>
<feature type="compositionally biased region" description="Low complexity" evidence="9">
    <location>
        <begin position="750"/>
        <end position="762"/>
    </location>
</feature>
<dbReference type="Pfam" id="PF01363">
    <property type="entry name" value="FYVE"/>
    <property type="match status" value="1"/>
</dbReference>
<feature type="compositionally biased region" description="Low complexity" evidence="9">
    <location>
        <begin position="670"/>
        <end position="686"/>
    </location>
</feature>
<accession>A0AA47MG58</accession>
<dbReference type="PANTHER" id="PTHR12673">
    <property type="entry name" value="FACIOGENITAL DYSPLASIA PROTEIN"/>
    <property type="match status" value="1"/>
</dbReference>
<dbReference type="SUPFAM" id="SSF50729">
    <property type="entry name" value="PH domain-like"/>
    <property type="match status" value="2"/>
</dbReference>
<keyword evidence="2" id="KW-0963">Cytoplasm</keyword>
<dbReference type="InterPro" id="IPR013083">
    <property type="entry name" value="Znf_RING/FYVE/PHD"/>
</dbReference>
<dbReference type="CDD" id="cd15742">
    <property type="entry name" value="FYVE_FGD5"/>
    <property type="match status" value="1"/>
</dbReference>
<dbReference type="Gene3D" id="1.20.900.10">
    <property type="entry name" value="Dbl homology (DH) domain"/>
    <property type="match status" value="1"/>
</dbReference>
<reference evidence="13" key="1">
    <citation type="journal article" date="2023" name="Front. Mar. Sci.">
        <title>A new Merluccius polli reference genome to investigate the effects of global change in West African waters.</title>
        <authorList>
            <person name="Mateo J.L."/>
            <person name="Blanco-Fernandez C."/>
            <person name="Garcia-Vazquez E."/>
            <person name="Machado-Schiaffino G."/>
        </authorList>
    </citation>
    <scope>NUCLEOTIDE SEQUENCE</scope>
    <source>
        <strain evidence="13">C29</strain>
        <tissue evidence="13">Fin</tissue>
    </source>
</reference>
<keyword evidence="6" id="KW-0862">Zinc</keyword>
<dbReference type="SUPFAM" id="SSF48065">
    <property type="entry name" value="DBL homology domain (DH-domain)"/>
    <property type="match status" value="1"/>
</dbReference>
<evidence type="ECO:0000256" key="6">
    <source>
        <dbReference type="ARBA" id="ARBA00022833"/>
    </source>
</evidence>
<keyword evidence="14" id="KW-1185">Reference proteome</keyword>
<feature type="compositionally biased region" description="Acidic residues" evidence="9">
    <location>
        <begin position="343"/>
        <end position="355"/>
    </location>
</feature>
<dbReference type="GO" id="GO:0008270">
    <property type="term" value="F:zinc ion binding"/>
    <property type="evidence" value="ECO:0007669"/>
    <property type="project" value="UniProtKB-KW"/>
</dbReference>
<evidence type="ECO:0000256" key="2">
    <source>
        <dbReference type="ARBA" id="ARBA00022490"/>
    </source>
</evidence>
<evidence type="ECO:0000313" key="14">
    <source>
        <dbReference type="Proteomes" id="UP001174136"/>
    </source>
</evidence>
<feature type="compositionally biased region" description="Basic and acidic residues" evidence="9">
    <location>
        <begin position="77"/>
        <end position="117"/>
    </location>
</feature>
<feature type="domain" description="PH" evidence="10">
    <location>
        <begin position="1202"/>
        <end position="1296"/>
    </location>
</feature>
<dbReference type="EMBL" id="JAOPHQ010004366">
    <property type="protein sequence ID" value="KAK0139472.1"/>
    <property type="molecule type" value="Genomic_DNA"/>
</dbReference>
<dbReference type="PROSITE" id="PS50003">
    <property type="entry name" value="PH_DOMAIN"/>
    <property type="match status" value="2"/>
</dbReference>
<dbReference type="InterPro" id="IPR001849">
    <property type="entry name" value="PH_domain"/>
</dbReference>
<sequence>MNADLQNPRPVPRPKSCGHLTIKVQSRLMSRPPSCKPPVAPKPRPLSDSYLQGAPWTLSDPYLQGAPWSPPSLRNGDLAHSDGETDGHHGEVVKEHEEGEQREAEGKHNNGEARPEDTDASDNAAERENGVSLDTGKGEDEACETTEKDITDFRDYTLLCTDNADDNHTSTLSLAKTETDNDADVGEEEAQDAEPTEKVSGPTEVLEENVEEQCVRDEDNGLDDEDNISNGDILQCEPNEPTDGDMGSCEVDGEVIRFTFGNNLCTLPTVCEEYPYDLVGPTDDASDTCESCDLTEAIDWQPERATKDPSGRFRFTTSTEDVYGPYAVIEALPDDMSSTADPEWGEDDVEAEAQDQQETVAGVSDQDLHHVTSDGDVDESADQPASGDGEVRGDREQPGTSQDSDDAKDAESVDEYADIDDSLCPAEDFQQVECVSSEDYVEIGDEDEEDDRDMKHSKGKSVKERTAKREQAFQSQRNSCQPRLRLCNITVPVDLDLGRTPELTNRVVFAHTTEAFEEDIEELDCHIVPYDDDTESDSDEHIYEEAGFDSDGENFISLDRKTIVTRSRSYSGKVSGYVPETVPEETGTEYQTNDYCTVALDVNGEPLNHLPEHQEVNRLIPSLKPRRFLLYSRSAELSLASPTDMDQSLKDGFRMRGKDDTLSLPGVITSSGSFSQRSHQSSSGVSTPTSLVDIPPPFELAYITKRPVTKSSPSLLIQQDTTDTPKKKKSSFKRFLALKFRRKSESKGFSDGSVRSSRSSSESSHHGPSRVIELDRRSTSSSPQLQSGILKPQLRSDLPSTLILYSNRQKRKGDLKAFGRGVSRVESFEERSRRPLIPLPQTKPRSISFPSADTSDYENIPALSSDYENIQIPGRPIRSFTVTEFFEDPNRTTVPSNENDGYVDMNCFPGIDSTPHVPRDETESAYTEPFPMMPISAGLSADEDHGRTSEEEEGGMDPGYDRQIDGRSRAFYVAKELVDSERLHVSALKRLQEDLRRAVEAAVGEQGEPVIEQQRLGEILGVLPQVCSLHSSILADLEDRISQWEESPRVVDVILCRREDFGVYDTYVSEYDRSMSLLEESSRNSPAFAAVVKTFEVKTFKSWRLSRCRYVMATEGGEVPLRLQLLQVIVRVLQYRMLLTDYLNNLSPDSQEYEDTQAALVIVSEVADQASDNLKHGENLLRLVHIEYSVRGKRDLLKAGRVFVKEGTLMKVSRKCRQPRHLFLMNDMMLYTYPQQDGKYRLKNTLSLSGMKVSKPVLDQVLNCLRIEVSDITIILSASSVGEREDWFHTLSRAIADHAAGLCTFGGPCSEAREKLWMALGEAAPTPVPVSHVMMCMNCTSDFSLTLRRHHCNACGKVVCRSCSRNRYPLKYLKDRAAKVCDHCYAELRKRGGSVSGPCGNGSPRSQRAGRPLSAVFQSLQAPSLWRSRKTSSPLNQVSLGAEGSTISGSLQRRKKSKRKWKRLWFLLKDKVLYTFTCPEDKEASESLPLQGLTVKLPPERPEEGGGSSVFQLYHKKTLFYSFRAEDQHSARRWVNAIEEATVL</sequence>
<name>A0AA47MG58_MERPO</name>
<dbReference type="CDD" id="cd00160">
    <property type="entry name" value="RhoGEF"/>
    <property type="match status" value="1"/>
</dbReference>
<dbReference type="InterPro" id="IPR035899">
    <property type="entry name" value="DBL_dom_sf"/>
</dbReference>
<dbReference type="Proteomes" id="UP001174136">
    <property type="component" value="Unassembled WGS sequence"/>
</dbReference>
<keyword evidence="4" id="KW-0479">Metal-binding</keyword>
<dbReference type="InterPro" id="IPR051092">
    <property type="entry name" value="FYVE_RhoGEF_PH"/>
</dbReference>
<dbReference type="GO" id="GO:0005085">
    <property type="term" value="F:guanyl-nucleotide exchange factor activity"/>
    <property type="evidence" value="ECO:0007669"/>
    <property type="project" value="UniProtKB-KW"/>
</dbReference>
<dbReference type="InterPro" id="IPR011993">
    <property type="entry name" value="PH-like_dom_sf"/>
</dbReference>
<dbReference type="Pfam" id="PF00621">
    <property type="entry name" value="RhoGEF"/>
    <property type="match status" value="1"/>
</dbReference>
<feature type="region of interest" description="Disordered" evidence="9">
    <location>
        <begin position="911"/>
        <end position="962"/>
    </location>
</feature>
<evidence type="ECO:0000256" key="7">
    <source>
        <dbReference type="ARBA" id="ARBA00023212"/>
    </source>
</evidence>
<feature type="compositionally biased region" description="Basic and acidic residues" evidence="9">
    <location>
        <begin position="136"/>
        <end position="146"/>
    </location>
</feature>
<evidence type="ECO:0000259" key="10">
    <source>
        <dbReference type="PROSITE" id="PS50003"/>
    </source>
</evidence>
<evidence type="ECO:0000256" key="4">
    <source>
        <dbReference type="ARBA" id="ARBA00022723"/>
    </source>
</evidence>
<gene>
    <name evidence="13" type="primary">FGD5_1</name>
    <name evidence="13" type="ORF">N1851_023808</name>
</gene>
<proteinExistence type="predicted"/>
<dbReference type="InterPro" id="IPR000306">
    <property type="entry name" value="Znf_FYVE"/>
</dbReference>
<comment type="caution">
    <text evidence="13">The sequence shown here is derived from an EMBL/GenBank/DDBJ whole genome shotgun (WGS) entry which is preliminary data.</text>
</comment>
<dbReference type="Gene3D" id="2.30.29.30">
    <property type="entry name" value="Pleckstrin-homology domain (PH domain)/Phosphotyrosine-binding domain (PTB)"/>
    <property type="match status" value="2"/>
</dbReference>
<feature type="region of interest" description="Disordered" evidence="9">
    <location>
        <begin position="664"/>
        <end position="690"/>
    </location>
</feature>
<feature type="region of interest" description="Disordered" evidence="9">
    <location>
        <begin position="25"/>
        <end position="146"/>
    </location>
</feature>
<dbReference type="GO" id="GO:0005737">
    <property type="term" value="C:cytoplasm"/>
    <property type="evidence" value="ECO:0007669"/>
    <property type="project" value="TreeGrafter"/>
</dbReference>
<keyword evidence="5 8" id="KW-0863">Zinc-finger</keyword>
<dbReference type="PROSITE" id="PS50178">
    <property type="entry name" value="ZF_FYVE"/>
    <property type="match status" value="1"/>
</dbReference>
<dbReference type="InterPro" id="IPR000219">
    <property type="entry name" value="DH_dom"/>
</dbReference>
<comment type="subcellular location">
    <subcellularLocation>
        <location evidence="1">Cytoplasm</location>
        <location evidence="1">Cytoskeleton</location>
    </subcellularLocation>
</comment>
<feature type="region of interest" description="Disordered" evidence="9">
    <location>
        <begin position="333"/>
        <end position="414"/>
    </location>
</feature>